<dbReference type="InterPro" id="IPR036237">
    <property type="entry name" value="Xyl_isomerase-like_sf"/>
</dbReference>
<dbReference type="Proteomes" id="UP000584374">
    <property type="component" value="Unassembled WGS sequence"/>
</dbReference>
<dbReference type="EMBL" id="JACHIW010000002">
    <property type="protein sequence ID" value="MBB5159227.1"/>
    <property type="molecule type" value="Genomic_DNA"/>
</dbReference>
<gene>
    <name evidence="1" type="ORF">BJ970_006826</name>
</gene>
<dbReference type="SUPFAM" id="SSF51658">
    <property type="entry name" value="Xylose isomerase-like"/>
    <property type="match status" value="1"/>
</dbReference>
<keyword evidence="1" id="KW-0413">Isomerase</keyword>
<evidence type="ECO:0000313" key="1">
    <source>
        <dbReference type="EMBL" id="MBB5159227.1"/>
    </source>
</evidence>
<evidence type="ECO:0000313" key="2">
    <source>
        <dbReference type="Proteomes" id="UP000584374"/>
    </source>
</evidence>
<dbReference type="RefSeq" id="WP_184731505.1">
    <property type="nucleotide sequence ID" value="NZ_JACHIW010000002.1"/>
</dbReference>
<comment type="caution">
    <text evidence="1">The sequence shown here is derived from an EMBL/GenBank/DDBJ whole genome shotgun (WGS) entry which is preliminary data.</text>
</comment>
<dbReference type="Gene3D" id="3.20.20.150">
    <property type="entry name" value="Divalent-metal-dependent TIM barrel enzymes"/>
    <property type="match status" value="1"/>
</dbReference>
<sequence length="275" mass="30573">MPLQVFQSRWAMIGLPRHASGPWSPTEQLDQIAGAGFDGVSISFHDPENAVLLSREAVERGLGIEVVCYPADAAEFDALLRVLEPVPGVSHITMQPMLRTPHIDVAAKAIRQWYASARQAGTPLLIETHRGRLTSDILFTTELLDAVPELRLTADLSHYVNGDEFALPVSERNQALIERLLARSDVFHGRIASPGQVQVPVRAEHTRPLLELFTSWWRRGFELRRAEDPEPLVTFTAELGPPGDWYAGLGPDGNEHTDRWVEALDLANLARSLWA</sequence>
<reference evidence="1 2" key="1">
    <citation type="submission" date="2020-08" db="EMBL/GenBank/DDBJ databases">
        <title>Sequencing the genomes of 1000 actinobacteria strains.</title>
        <authorList>
            <person name="Klenk H.-P."/>
        </authorList>
    </citation>
    <scope>NUCLEOTIDE SEQUENCE [LARGE SCALE GENOMIC DNA]</scope>
    <source>
        <strain evidence="1 2">DSM 45584</strain>
    </source>
</reference>
<keyword evidence="2" id="KW-1185">Reference proteome</keyword>
<organism evidence="1 2">
    <name type="scientific">Saccharopolyspora phatthalungensis</name>
    <dbReference type="NCBI Taxonomy" id="664693"/>
    <lineage>
        <taxon>Bacteria</taxon>
        <taxon>Bacillati</taxon>
        <taxon>Actinomycetota</taxon>
        <taxon>Actinomycetes</taxon>
        <taxon>Pseudonocardiales</taxon>
        <taxon>Pseudonocardiaceae</taxon>
        <taxon>Saccharopolyspora</taxon>
    </lineage>
</organism>
<protein>
    <submittedName>
        <fullName evidence="1">Sugar phosphate isomerase/epimerase</fullName>
    </submittedName>
</protein>
<dbReference type="AlphaFoldDB" id="A0A840QGI7"/>
<proteinExistence type="predicted"/>
<accession>A0A840QGI7</accession>
<name>A0A840QGI7_9PSEU</name>
<dbReference type="GO" id="GO:0016853">
    <property type="term" value="F:isomerase activity"/>
    <property type="evidence" value="ECO:0007669"/>
    <property type="project" value="UniProtKB-KW"/>
</dbReference>